<evidence type="ECO:0000256" key="3">
    <source>
        <dbReference type="SAM" id="MobiDB-lite"/>
    </source>
</evidence>
<dbReference type="AlphaFoldDB" id="A0A8E0RR03"/>
<dbReference type="GO" id="GO:0016538">
    <property type="term" value="F:cyclin-dependent protein serine/threonine kinase regulator activity"/>
    <property type="evidence" value="ECO:0007669"/>
    <property type="project" value="InterPro"/>
</dbReference>
<feature type="compositionally biased region" description="Polar residues" evidence="3">
    <location>
        <begin position="404"/>
        <end position="428"/>
    </location>
</feature>
<dbReference type="SMART" id="SM00385">
    <property type="entry name" value="CYCLIN"/>
    <property type="match status" value="2"/>
</dbReference>
<feature type="compositionally biased region" description="Basic and acidic residues" evidence="3">
    <location>
        <begin position="383"/>
        <end position="392"/>
    </location>
</feature>
<gene>
    <name evidence="5" type="ORF">FBUS_10692</name>
</gene>
<feature type="compositionally biased region" description="Basic and acidic residues" evidence="3">
    <location>
        <begin position="262"/>
        <end position="271"/>
    </location>
</feature>
<evidence type="ECO:0000259" key="4">
    <source>
        <dbReference type="SMART" id="SM00385"/>
    </source>
</evidence>
<proteinExistence type="inferred from homology"/>
<dbReference type="InterPro" id="IPR036915">
    <property type="entry name" value="Cyclin-like_sf"/>
</dbReference>
<dbReference type="Pfam" id="PF00134">
    <property type="entry name" value="Cyclin_N"/>
    <property type="match status" value="1"/>
</dbReference>
<evidence type="ECO:0000256" key="1">
    <source>
        <dbReference type="ARBA" id="ARBA00023127"/>
    </source>
</evidence>
<evidence type="ECO:0000313" key="5">
    <source>
        <dbReference type="EMBL" id="KAA0185331.1"/>
    </source>
</evidence>
<dbReference type="SUPFAM" id="SSF47954">
    <property type="entry name" value="Cyclin-like"/>
    <property type="match status" value="2"/>
</dbReference>
<dbReference type="Proteomes" id="UP000728185">
    <property type="component" value="Unassembled WGS sequence"/>
</dbReference>
<dbReference type="PANTHER" id="PTHR10026">
    <property type="entry name" value="CYCLIN"/>
    <property type="match status" value="1"/>
</dbReference>
<dbReference type="Gene3D" id="1.10.472.10">
    <property type="entry name" value="Cyclin-like"/>
    <property type="match status" value="2"/>
</dbReference>
<evidence type="ECO:0000256" key="2">
    <source>
        <dbReference type="RuleBase" id="RU000383"/>
    </source>
</evidence>
<protein>
    <submittedName>
        <fullName evidence="5">Cyclin-T2</fullName>
    </submittedName>
</protein>
<organism evidence="5 6">
    <name type="scientific">Fasciolopsis buskii</name>
    <dbReference type="NCBI Taxonomy" id="27845"/>
    <lineage>
        <taxon>Eukaryota</taxon>
        <taxon>Metazoa</taxon>
        <taxon>Spiralia</taxon>
        <taxon>Lophotrochozoa</taxon>
        <taxon>Platyhelminthes</taxon>
        <taxon>Trematoda</taxon>
        <taxon>Digenea</taxon>
        <taxon>Plagiorchiida</taxon>
        <taxon>Echinostomata</taxon>
        <taxon>Echinostomatoidea</taxon>
        <taxon>Fasciolidae</taxon>
        <taxon>Fasciolopsis</taxon>
    </lineage>
</organism>
<dbReference type="Pfam" id="PF21797">
    <property type="entry name" value="CycT2-like_C"/>
    <property type="match status" value="1"/>
</dbReference>
<dbReference type="InterPro" id="IPR043198">
    <property type="entry name" value="Cyclin/Ssn8"/>
</dbReference>
<sequence>MEQCQAERKLHLARRQQCACLIQEIGSRVQTTQVVINAGIYYMHHFYEVFSPETIKPILVAIAAFYCACKTEDFSRKLSHLIRATYDILKRPVPSEDSEIFKRLVQNIHALEATILMVIGFQTLEVKQPHVYLINAIRANKFPKEISHTSYYICTNILHLTTLILRHSAEAIAAASLYIAAKWNAADIQSANGGEWFHIFSPDLTFDEISKITEEFTRTFQECDLKIREQLRTSLRVCFYTGELDHTVHSFCLQSRKLQREQKEEMAKRPIADSTQLQKPDSGKMQGDKRPYPNASGMTQTAFHPHVAAHHHSRGPHTNQMQPNSSGVPHAFHGHHRSLPPGHVGPVSGGVSVSSHPSAVAGGEHFHRPPTNRLQQPNMASEPDSKRPRLDRGYPPGGRHSPVSHVSSGGQHMDSSGRVSFSHFSPDP</sequence>
<feature type="domain" description="Cyclin-like" evidence="4">
    <location>
        <begin position="131"/>
        <end position="218"/>
    </location>
</feature>
<evidence type="ECO:0000313" key="6">
    <source>
        <dbReference type="Proteomes" id="UP000728185"/>
    </source>
</evidence>
<feature type="region of interest" description="Disordered" evidence="3">
    <location>
        <begin position="262"/>
        <end position="428"/>
    </location>
</feature>
<reference evidence="5" key="1">
    <citation type="submission" date="2019-05" db="EMBL/GenBank/DDBJ databases">
        <title>Annotation for the trematode Fasciolopsis buski.</title>
        <authorList>
            <person name="Choi Y.-J."/>
        </authorList>
    </citation>
    <scope>NUCLEOTIDE SEQUENCE</scope>
    <source>
        <strain evidence="5">HT</strain>
        <tissue evidence="5">Whole worm</tissue>
    </source>
</reference>
<feature type="compositionally biased region" description="Polar residues" evidence="3">
    <location>
        <begin position="316"/>
        <end position="327"/>
    </location>
</feature>
<dbReference type="InterPro" id="IPR006671">
    <property type="entry name" value="Cyclin_N"/>
</dbReference>
<comment type="similarity">
    <text evidence="2">Belongs to the cyclin family.</text>
</comment>
<name>A0A8E0RR03_9TREM</name>
<keyword evidence="1 2" id="KW-0195">Cyclin</keyword>
<feature type="domain" description="Cyclin-like" evidence="4">
    <location>
        <begin position="20"/>
        <end position="110"/>
    </location>
</feature>
<dbReference type="CDD" id="cd20539">
    <property type="entry name" value="CYCLIN_CCNT_rpt2"/>
    <property type="match status" value="1"/>
</dbReference>
<feature type="compositionally biased region" description="Low complexity" evidence="3">
    <location>
        <begin position="340"/>
        <end position="363"/>
    </location>
</feature>
<keyword evidence="6" id="KW-1185">Reference proteome</keyword>
<dbReference type="OrthoDB" id="25002at2759"/>
<dbReference type="GO" id="GO:0006357">
    <property type="term" value="P:regulation of transcription by RNA polymerase II"/>
    <property type="evidence" value="ECO:0007669"/>
    <property type="project" value="InterPro"/>
</dbReference>
<comment type="caution">
    <text evidence="5">The sequence shown here is derived from an EMBL/GenBank/DDBJ whole genome shotgun (WGS) entry which is preliminary data.</text>
</comment>
<accession>A0A8E0RR03</accession>
<dbReference type="EMBL" id="LUCM01010548">
    <property type="protein sequence ID" value="KAA0185331.1"/>
    <property type="molecule type" value="Genomic_DNA"/>
</dbReference>
<dbReference type="InterPro" id="IPR013763">
    <property type="entry name" value="Cyclin-like_dom"/>
</dbReference>